<keyword evidence="2 4" id="KW-0863">Zinc-finger</keyword>
<name>A0AAD7BET5_9AGAR</name>
<dbReference type="AlphaFoldDB" id="A0AAD7BET5"/>
<evidence type="ECO:0000256" key="2">
    <source>
        <dbReference type="ARBA" id="ARBA00022771"/>
    </source>
</evidence>
<reference evidence="6" key="1">
    <citation type="submission" date="2023-03" db="EMBL/GenBank/DDBJ databases">
        <title>Massive genome expansion in bonnet fungi (Mycena s.s.) driven by repeated elements and novel gene families across ecological guilds.</title>
        <authorList>
            <consortium name="Lawrence Berkeley National Laboratory"/>
            <person name="Harder C.B."/>
            <person name="Miyauchi S."/>
            <person name="Viragh M."/>
            <person name="Kuo A."/>
            <person name="Thoen E."/>
            <person name="Andreopoulos B."/>
            <person name="Lu D."/>
            <person name="Skrede I."/>
            <person name="Drula E."/>
            <person name="Henrissat B."/>
            <person name="Morin E."/>
            <person name="Kohler A."/>
            <person name="Barry K."/>
            <person name="LaButti K."/>
            <person name="Morin E."/>
            <person name="Salamov A."/>
            <person name="Lipzen A."/>
            <person name="Mereny Z."/>
            <person name="Hegedus B."/>
            <person name="Baldrian P."/>
            <person name="Stursova M."/>
            <person name="Weitz H."/>
            <person name="Taylor A."/>
            <person name="Grigoriev I.V."/>
            <person name="Nagy L.G."/>
            <person name="Martin F."/>
            <person name="Kauserud H."/>
        </authorList>
    </citation>
    <scope>NUCLEOTIDE SEQUENCE</scope>
    <source>
        <strain evidence="6">9284</strain>
    </source>
</reference>
<dbReference type="InterPro" id="IPR002893">
    <property type="entry name" value="Znf_MYND"/>
</dbReference>
<dbReference type="GO" id="GO:0008270">
    <property type="term" value="F:zinc ion binding"/>
    <property type="evidence" value="ECO:0007669"/>
    <property type="project" value="UniProtKB-KW"/>
</dbReference>
<evidence type="ECO:0000256" key="1">
    <source>
        <dbReference type="ARBA" id="ARBA00022723"/>
    </source>
</evidence>
<dbReference type="Pfam" id="PF01753">
    <property type="entry name" value="zf-MYND"/>
    <property type="match status" value="1"/>
</dbReference>
<dbReference type="Proteomes" id="UP001221142">
    <property type="component" value="Unassembled WGS sequence"/>
</dbReference>
<evidence type="ECO:0000313" key="6">
    <source>
        <dbReference type="EMBL" id="KAJ7618598.1"/>
    </source>
</evidence>
<sequence>MPSGKQGKRTAKDKTRPANNNTFLQLLVSAGLATDGAGLTKEVARKLRVPDCSTIRGLKKCHETFETVSAALDDVYTQSREYSGSQVMASDRLASAILVIYSDMGEDSILRKRVVSETQFLERTVALLASPWVRDTAILLLSRISHQRNSDVLPAIARFTPSILDCAEPHLDQLEFVEHTVCVLSHAITTWAASADTPDRDVVAALPRVLKFMLSVVLLPASTSLSFEHVIAFFHQTAPQFPVPFLSNQKSIDFLIACIRSPDIWTRICSQRALIDACAHLAGAQKVECRVEPTSPGVLLWLQAYYRGAEPFLCKIRQHVDKLEALAKEFKTNPHCSHSKLGQELAVLVLHCETTIRRMCTQRGSEGSEELREMFRVCEAAVRNAADETNKLDVTADVLRIMMLLFEGEVCPCAYAEEAAKRHPSVPFFYYALAHFACVSDQNITRVLYADKGLQCVNGMTDYMQQQLLYLTVSHSLRVVSRMAQGLPLASDLRVKEVNALIGKALANASTFMRVVPPDHSLMPSMAAIGTHIELLRTGHMWKDETLQANRKFFNHMCDIARCNGYGFTLSKDCHALDKILDRISSAWDMWGAAVSRQPKRDYKAAASNSDPSDVDIAAWFEKLDTTPCSTSREFELQGLMTADAQQRYGLAPWQLNTCSACNAGSVTLKKCAGCQNTWYCNYVCQKMHWKWHRAECKTSKD</sequence>
<dbReference type="Gene3D" id="6.10.140.2220">
    <property type="match status" value="1"/>
</dbReference>
<dbReference type="SUPFAM" id="SSF144232">
    <property type="entry name" value="HIT/MYND zinc finger-like"/>
    <property type="match status" value="1"/>
</dbReference>
<accession>A0AAD7BET5</accession>
<organism evidence="6 7">
    <name type="scientific">Roridomyces roridus</name>
    <dbReference type="NCBI Taxonomy" id="1738132"/>
    <lineage>
        <taxon>Eukaryota</taxon>
        <taxon>Fungi</taxon>
        <taxon>Dikarya</taxon>
        <taxon>Basidiomycota</taxon>
        <taxon>Agaricomycotina</taxon>
        <taxon>Agaricomycetes</taxon>
        <taxon>Agaricomycetidae</taxon>
        <taxon>Agaricales</taxon>
        <taxon>Marasmiineae</taxon>
        <taxon>Mycenaceae</taxon>
        <taxon>Roridomyces</taxon>
    </lineage>
</organism>
<gene>
    <name evidence="6" type="ORF">FB45DRAFT_1063229</name>
</gene>
<feature type="domain" description="MYND-type" evidence="5">
    <location>
        <begin position="659"/>
        <end position="697"/>
    </location>
</feature>
<keyword evidence="3" id="KW-0862">Zinc</keyword>
<comment type="caution">
    <text evidence="6">The sequence shown here is derived from an EMBL/GenBank/DDBJ whole genome shotgun (WGS) entry which is preliminary data.</text>
</comment>
<dbReference type="PROSITE" id="PS01360">
    <property type="entry name" value="ZF_MYND_1"/>
    <property type="match status" value="1"/>
</dbReference>
<protein>
    <recommendedName>
        <fullName evidence="5">MYND-type domain-containing protein</fullName>
    </recommendedName>
</protein>
<dbReference type="EMBL" id="JARKIF010000019">
    <property type="protein sequence ID" value="KAJ7618598.1"/>
    <property type="molecule type" value="Genomic_DNA"/>
</dbReference>
<evidence type="ECO:0000313" key="7">
    <source>
        <dbReference type="Proteomes" id="UP001221142"/>
    </source>
</evidence>
<evidence type="ECO:0000256" key="3">
    <source>
        <dbReference type="ARBA" id="ARBA00022833"/>
    </source>
</evidence>
<keyword evidence="1" id="KW-0479">Metal-binding</keyword>
<evidence type="ECO:0000259" key="5">
    <source>
        <dbReference type="PROSITE" id="PS50865"/>
    </source>
</evidence>
<evidence type="ECO:0000256" key="4">
    <source>
        <dbReference type="PROSITE-ProRule" id="PRU00134"/>
    </source>
</evidence>
<proteinExistence type="predicted"/>
<keyword evidence="7" id="KW-1185">Reference proteome</keyword>
<dbReference type="PROSITE" id="PS50865">
    <property type="entry name" value="ZF_MYND_2"/>
    <property type="match status" value="1"/>
</dbReference>